<reference evidence="1" key="1">
    <citation type="submission" date="2023-07" db="EMBL/GenBank/DDBJ databases">
        <authorList>
            <consortium name="AG Swart"/>
            <person name="Singh M."/>
            <person name="Singh A."/>
            <person name="Seah K."/>
            <person name="Emmerich C."/>
        </authorList>
    </citation>
    <scope>NUCLEOTIDE SEQUENCE</scope>
    <source>
        <strain evidence="1">DP1</strain>
    </source>
</reference>
<protein>
    <submittedName>
        <fullName evidence="1">Uncharacterized protein</fullName>
    </submittedName>
</protein>
<keyword evidence="2" id="KW-1185">Reference proteome</keyword>
<sequence length="54" mass="6469">MWGYKEIINKLSSMYCQDMNFYCKLIILKYRGFLSKQSQMRPSPVLEIETKDAK</sequence>
<dbReference type="EMBL" id="CAMPGE010019600">
    <property type="protein sequence ID" value="CAI2377923.1"/>
    <property type="molecule type" value="Genomic_DNA"/>
</dbReference>
<evidence type="ECO:0000313" key="1">
    <source>
        <dbReference type="EMBL" id="CAI2377923.1"/>
    </source>
</evidence>
<organism evidence="1 2">
    <name type="scientific">Euplotes crassus</name>
    <dbReference type="NCBI Taxonomy" id="5936"/>
    <lineage>
        <taxon>Eukaryota</taxon>
        <taxon>Sar</taxon>
        <taxon>Alveolata</taxon>
        <taxon>Ciliophora</taxon>
        <taxon>Intramacronucleata</taxon>
        <taxon>Spirotrichea</taxon>
        <taxon>Hypotrichia</taxon>
        <taxon>Euplotida</taxon>
        <taxon>Euplotidae</taxon>
        <taxon>Moneuplotes</taxon>
    </lineage>
</organism>
<dbReference type="Proteomes" id="UP001295684">
    <property type="component" value="Unassembled WGS sequence"/>
</dbReference>
<proteinExistence type="predicted"/>
<accession>A0AAD1XRK1</accession>
<evidence type="ECO:0000313" key="2">
    <source>
        <dbReference type="Proteomes" id="UP001295684"/>
    </source>
</evidence>
<name>A0AAD1XRK1_EUPCR</name>
<gene>
    <name evidence="1" type="ORF">ECRASSUSDP1_LOCUS19314</name>
</gene>
<comment type="caution">
    <text evidence="1">The sequence shown here is derived from an EMBL/GenBank/DDBJ whole genome shotgun (WGS) entry which is preliminary data.</text>
</comment>
<dbReference type="AlphaFoldDB" id="A0AAD1XRK1"/>